<evidence type="ECO:0000313" key="2">
    <source>
        <dbReference type="Proteomes" id="UP000030645"/>
    </source>
</evidence>
<protein>
    <submittedName>
        <fullName evidence="1">Uncharacterized protein</fullName>
    </submittedName>
</protein>
<sequence length="134" mass="14537">MLSAHALCHLSTLSAPEAPSLICTPQRPVTTSNRPSHALSHTSFRVLWRPMPPGVLTRHTAKSLRQTAELHAHSNTQQGQLSTHTAPCAYDADHPDQPSLGSRPCCPCQHALVPRPVAMMHQPPCHRASPSLRG</sequence>
<reference evidence="2" key="1">
    <citation type="submission" date="2013-01" db="EMBL/GenBank/DDBJ databases">
        <title>Draft Genome Sequence of a Mulberry Tree, Morus notabilis C.K. Schneid.</title>
        <authorList>
            <person name="He N."/>
            <person name="Zhao S."/>
        </authorList>
    </citation>
    <scope>NUCLEOTIDE SEQUENCE</scope>
</reference>
<name>W9RWV4_9ROSA</name>
<dbReference type="EMBL" id="KE345237">
    <property type="protein sequence ID" value="EXB96204.1"/>
    <property type="molecule type" value="Genomic_DNA"/>
</dbReference>
<organism evidence="1 2">
    <name type="scientific">Morus notabilis</name>
    <dbReference type="NCBI Taxonomy" id="981085"/>
    <lineage>
        <taxon>Eukaryota</taxon>
        <taxon>Viridiplantae</taxon>
        <taxon>Streptophyta</taxon>
        <taxon>Embryophyta</taxon>
        <taxon>Tracheophyta</taxon>
        <taxon>Spermatophyta</taxon>
        <taxon>Magnoliopsida</taxon>
        <taxon>eudicotyledons</taxon>
        <taxon>Gunneridae</taxon>
        <taxon>Pentapetalae</taxon>
        <taxon>rosids</taxon>
        <taxon>fabids</taxon>
        <taxon>Rosales</taxon>
        <taxon>Moraceae</taxon>
        <taxon>Moreae</taxon>
        <taxon>Morus</taxon>
    </lineage>
</organism>
<keyword evidence="2" id="KW-1185">Reference proteome</keyword>
<evidence type="ECO:0000313" key="1">
    <source>
        <dbReference type="EMBL" id="EXB96204.1"/>
    </source>
</evidence>
<dbReference type="Proteomes" id="UP000030645">
    <property type="component" value="Unassembled WGS sequence"/>
</dbReference>
<gene>
    <name evidence="1" type="ORF">L484_017053</name>
</gene>
<proteinExistence type="predicted"/>
<accession>W9RWV4</accession>
<dbReference type="AlphaFoldDB" id="W9RWV4"/>